<dbReference type="NCBIfam" id="NF002459">
    <property type="entry name" value="PRK01655.1"/>
    <property type="match status" value="1"/>
</dbReference>
<dbReference type="SUPFAM" id="SSF52833">
    <property type="entry name" value="Thioredoxin-like"/>
    <property type="match status" value="1"/>
</dbReference>
<dbReference type="GO" id="GO:0045892">
    <property type="term" value="P:negative regulation of DNA-templated transcription"/>
    <property type="evidence" value="ECO:0007669"/>
    <property type="project" value="InterPro"/>
</dbReference>
<accession>A0A3D8PW98</accession>
<dbReference type="HAMAP" id="MF_01132">
    <property type="entry name" value="Spx"/>
    <property type="match status" value="1"/>
</dbReference>
<protein>
    <recommendedName>
        <fullName evidence="4">Global transcriptional regulator Spx</fullName>
    </recommendedName>
</protein>
<dbReference type="PROSITE" id="PS51354">
    <property type="entry name" value="GLUTAREDOXIN_2"/>
    <property type="match status" value="1"/>
</dbReference>
<dbReference type="CDD" id="cd03032">
    <property type="entry name" value="ArsC_Spx"/>
    <property type="match status" value="1"/>
</dbReference>
<dbReference type="InterPro" id="IPR023731">
    <property type="entry name" value="Spx"/>
</dbReference>
<reference evidence="6" key="1">
    <citation type="submission" date="2017-11" db="EMBL/GenBank/DDBJ databases">
        <authorList>
            <person name="Zhu W."/>
        </authorList>
    </citation>
    <scope>NUCLEOTIDE SEQUENCE [LARGE SCALE GENOMIC DNA]</scope>
    <source>
        <strain evidence="6">CAU 1183</strain>
    </source>
</reference>
<dbReference type="GO" id="GO:0005737">
    <property type="term" value="C:cytoplasm"/>
    <property type="evidence" value="ECO:0007669"/>
    <property type="project" value="UniProtKB-SubCell"/>
</dbReference>
<dbReference type="Proteomes" id="UP000257143">
    <property type="component" value="Unassembled WGS sequence"/>
</dbReference>
<evidence type="ECO:0000256" key="2">
    <source>
        <dbReference type="ARBA" id="ARBA00023015"/>
    </source>
</evidence>
<name>A0A3D8PW98_9BACI</name>
<comment type="subunit">
    <text evidence="4">Interacts with the C-terminal domain of the alpha subunit of the RNAP.</text>
</comment>
<comment type="subcellular location">
    <subcellularLocation>
        <location evidence="4">Cytoplasm</location>
    </subcellularLocation>
</comment>
<comment type="similarity">
    <text evidence="4">Belongs to the ArsC family. Spx subfamily.</text>
</comment>
<evidence type="ECO:0000313" key="5">
    <source>
        <dbReference type="EMBL" id="RDW20042.1"/>
    </source>
</evidence>
<keyword evidence="1 4" id="KW-0963">Cytoplasm</keyword>
<keyword evidence="2 4" id="KW-0805">Transcription regulation</keyword>
<dbReference type="NCBIfam" id="NF009210">
    <property type="entry name" value="PRK12559.1"/>
    <property type="match status" value="1"/>
</dbReference>
<dbReference type="InterPro" id="IPR036249">
    <property type="entry name" value="Thioredoxin-like_sf"/>
</dbReference>
<comment type="caution">
    <text evidence="5">The sequence shown here is derived from an EMBL/GenBank/DDBJ whole genome shotgun (WGS) entry which is preliminary data.</text>
</comment>
<dbReference type="PANTHER" id="PTHR30041">
    <property type="entry name" value="ARSENATE REDUCTASE"/>
    <property type="match status" value="1"/>
</dbReference>
<dbReference type="Pfam" id="PF03960">
    <property type="entry name" value="ArsC"/>
    <property type="match status" value="1"/>
</dbReference>
<proteinExistence type="inferred from homology"/>
<dbReference type="InterPro" id="IPR006660">
    <property type="entry name" value="Arsenate_reductase-like"/>
</dbReference>
<gene>
    <name evidence="4" type="primary">spx</name>
    <name evidence="5" type="ORF">CWR48_04775</name>
</gene>
<keyword evidence="4" id="KW-1015">Disulfide bond</keyword>
<dbReference type="AlphaFoldDB" id="A0A3D8PW98"/>
<comment type="function">
    <text evidence="4">Global transcriptional regulator that plays a key role in stress response and exerts either positive or negative regulation of genes. Acts by interacting with the C-terminal domain of the alpha subunit of the RNA polymerase (RNAP). This interaction can enhance binding of RNAP to the promoter region of target genes and stimulate their transcription, or block interaction of RNAP with activator.</text>
</comment>
<evidence type="ECO:0000256" key="4">
    <source>
        <dbReference type="HAMAP-Rule" id="MF_01132"/>
    </source>
</evidence>
<dbReference type="Gene3D" id="3.40.30.10">
    <property type="entry name" value="Glutaredoxin"/>
    <property type="match status" value="1"/>
</dbReference>
<dbReference type="InterPro" id="IPR006504">
    <property type="entry name" value="Tscrpt_reg_Spx/MgsR"/>
</dbReference>
<evidence type="ECO:0000313" key="6">
    <source>
        <dbReference type="Proteomes" id="UP000257143"/>
    </source>
</evidence>
<dbReference type="PANTHER" id="PTHR30041:SF7">
    <property type="entry name" value="GLOBAL TRANSCRIPTIONAL REGULATOR SPX"/>
    <property type="match status" value="1"/>
</dbReference>
<dbReference type="NCBIfam" id="TIGR01617">
    <property type="entry name" value="arsC_related"/>
    <property type="match status" value="1"/>
</dbReference>
<organism evidence="5 6">
    <name type="scientific">Oceanobacillus arenosus</name>
    <dbReference type="NCBI Taxonomy" id="1229153"/>
    <lineage>
        <taxon>Bacteria</taxon>
        <taxon>Bacillati</taxon>
        <taxon>Bacillota</taxon>
        <taxon>Bacilli</taxon>
        <taxon>Bacillales</taxon>
        <taxon>Bacillaceae</taxon>
        <taxon>Oceanobacillus</taxon>
    </lineage>
</organism>
<dbReference type="OrthoDB" id="9794155at2"/>
<dbReference type="PROSITE" id="PS51353">
    <property type="entry name" value="ARSC"/>
    <property type="match status" value="1"/>
</dbReference>
<feature type="disulfide bond" description="Redox-active" evidence="4">
    <location>
        <begin position="10"/>
        <end position="13"/>
    </location>
</feature>
<keyword evidence="3 4" id="KW-0804">Transcription</keyword>
<keyword evidence="6" id="KW-1185">Reference proteome</keyword>
<evidence type="ECO:0000256" key="3">
    <source>
        <dbReference type="ARBA" id="ARBA00023163"/>
    </source>
</evidence>
<keyword evidence="4" id="KW-0676">Redox-active center</keyword>
<evidence type="ECO:0000256" key="1">
    <source>
        <dbReference type="ARBA" id="ARBA00022490"/>
    </source>
</evidence>
<sequence length="131" mass="15399">MVTLFVTPSCTSCRKAKAWFQENEIPYIERNIFSEAISLDEIKEILRLTEEGTEEIISMRSKVFQELDVDINELPMKDLYPLIQENPGLLKRPIMIDEKRLQVGYNEEEISMFLPRSVRTFHLFEAQKSIN</sequence>
<dbReference type="RefSeq" id="WP_115771907.1">
    <property type="nucleotide sequence ID" value="NZ_PIOC01000010.1"/>
</dbReference>
<dbReference type="EMBL" id="PIOC01000010">
    <property type="protein sequence ID" value="RDW20042.1"/>
    <property type="molecule type" value="Genomic_DNA"/>
</dbReference>